<dbReference type="InterPro" id="IPR004354">
    <property type="entry name" value="Meiotic_Rec114"/>
</dbReference>
<reference evidence="1 2" key="1">
    <citation type="submission" date="2019-04" db="EMBL/GenBank/DDBJ databases">
        <title>Fungal friends and foes A comparative genomics study of 23 Aspergillus species from section Flavi.</title>
        <authorList>
            <consortium name="DOE Joint Genome Institute"/>
            <person name="Kjaerbolling I."/>
            <person name="Vesth T.C."/>
            <person name="Frisvad J.C."/>
            <person name="Nybo J.L."/>
            <person name="Theobald S."/>
            <person name="Kildgaard S."/>
            <person name="Petersen T.I."/>
            <person name="Kuo A."/>
            <person name="Sato A."/>
            <person name="Lyhne E.K."/>
            <person name="Kogle M.E."/>
            <person name="Wiebenga A."/>
            <person name="Kun R.S."/>
            <person name="Lubbers R.J."/>
            <person name="Makela M.R."/>
            <person name="Barry K."/>
            <person name="Chovatia M."/>
            <person name="Clum A."/>
            <person name="Daum C."/>
            <person name="Haridas S."/>
            <person name="He G."/>
            <person name="LaButti K."/>
            <person name="Lipzen A."/>
            <person name="Mondo S."/>
            <person name="Pangilinan J."/>
            <person name="Riley R."/>
            <person name="Salamov A."/>
            <person name="Simmons B.A."/>
            <person name="Magnuson J.K."/>
            <person name="Henrissat B."/>
            <person name="Mortensen U.H."/>
            <person name="Larsen T.O."/>
            <person name="De vries R.P."/>
            <person name="Grigoriev I.V."/>
            <person name="Machida M."/>
            <person name="Baker S.E."/>
            <person name="Andersen M.R."/>
        </authorList>
    </citation>
    <scope>NUCLEOTIDE SEQUENCE [LARGE SCALE GENOMIC DNA]</scope>
    <source>
        <strain evidence="1 2">CBS 117635</strain>
    </source>
</reference>
<dbReference type="Proteomes" id="UP000326289">
    <property type="component" value="Unassembled WGS sequence"/>
</dbReference>
<dbReference type="Pfam" id="PF03525">
    <property type="entry name" value="Meiotic_rec114"/>
    <property type="match status" value="1"/>
</dbReference>
<proteinExistence type="predicted"/>
<keyword evidence="2" id="KW-1185">Reference proteome</keyword>
<dbReference type="EMBL" id="ML732788">
    <property type="protein sequence ID" value="KAB8274411.1"/>
    <property type="molecule type" value="Genomic_DNA"/>
</dbReference>
<dbReference type="GO" id="GO:0007131">
    <property type="term" value="P:reciprocal meiotic recombination"/>
    <property type="evidence" value="ECO:0007669"/>
    <property type="project" value="InterPro"/>
</dbReference>
<sequence>MSHKGPFNWSHIIGNGDIICIFERHAIPAPLYSNVLLKVMRDHDILEQIDITHLSRDAMGQPLSSQHGQTKPIFAVVVKLPCLAVKYPEGSGYWSLSVQCQSKAQFNQCYCPYETVITSSIERQYLNWSHIKTINSYNLPRYSGSQSAFASEKRPAISHTIGKETMFNIGATTFYRLTHRRRI</sequence>
<protein>
    <submittedName>
        <fullName evidence="1">Uncharacterized protein</fullName>
    </submittedName>
</protein>
<evidence type="ECO:0000313" key="1">
    <source>
        <dbReference type="EMBL" id="KAB8274411.1"/>
    </source>
</evidence>
<evidence type="ECO:0000313" key="2">
    <source>
        <dbReference type="Proteomes" id="UP000326289"/>
    </source>
</evidence>
<gene>
    <name evidence="1" type="ORF">BDV30DRAFT_225823</name>
</gene>
<organism evidence="1 2">
    <name type="scientific">Aspergillus minisclerotigenes</name>
    <dbReference type="NCBI Taxonomy" id="656917"/>
    <lineage>
        <taxon>Eukaryota</taxon>
        <taxon>Fungi</taxon>
        <taxon>Dikarya</taxon>
        <taxon>Ascomycota</taxon>
        <taxon>Pezizomycotina</taxon>
        <taxon>Eurotiomycetes</taxon>
        <taxon>Eurotiomycetidae</taxon>
        <taxon>Eurotiales</taxon>
        <taxon>Aspergillaceae</taxon>
        <taxon>Aspergillus</taxon>
        <taxon>Aspergillus subgen. Circumdati</taxon>
    </lineage>
</organism>
<dbReference type="AlphaFoldDB" id="A0A5N6J6B2"/>
<name>A0A5N6J6B2_9EURO</name>
<accession>A0A5N6J6B2</accession>